<gene>
    <name evidence="1" type="ORF">BegalDRAFT_0305</name>
</gene>
<accession>I3CC83</accession>
<dbReference type="HOGENOM" id="CLU_1773764_0_0_6"/>
<dbReference type="EMBL" id="JH600070">
    <property type="protein sequence ID" value="EIJ41226.1"/>
    <property type="molecule type" value="Genomic_DNA"/>
</dbReference>
<protein>
    <submittedName>
        <fullName evidence="1">Uncharacterized protein</fullName>
    </submittedName>
</protein>
<sequence>MSKLIIELTNWEVGLNKIKLTKLLQHYAGYSLSEAKHSVDAFLSGKVIKLDSNNLALPISQLLEELNQFGVKSKIDTVHLKGAYMRGWNDALKVKKGKRKPYSNPDKETLTALGYRDASTFEMPKEQIWQKRWLEFSQKHGINCNS</sequence>
<proteinExistence type="predicted"/>
<evidence type="ECO:0000313" key="1">
    <source>
        <dbReference type="EMBL" id="EIJ41226.1"/>
    </source>
</evidence>
<organism evidence="1 2">
    <name type="scientific">Beggiatoa alba B18LD</name>
    <dbReference type="NCBI Taxonomy" id="395493"/>
    <lineage>
        <taxon>Bacteria</taxon>
        <taxon>Pseudomonadati</taxon>
        <taxon>Pseudomonadota</taxon>
        <taxon>Gammaproteobacteria</taxon>
        <taxon>Thiotrichales</taxon>
        <taxon>Thiotrichaceae</taxon>
        <taxon>Beggiatoa</taxon>
    </lineage>
</organism>
<reference evidence="1 2" key="1">
    <citation type="submission" date="2011-11" db="EMBL/GenBank/DDBJ databases">
        <title>Improved High-Quality Draft sequence of Beggiatoa alba B18lD.</title>
        <authorList>
            <consortium name="US DOE Joint Genome Institute"/>
            <person name="Lucas S."/>
            <person name="Han J."/>
            <person name="Lapidus A."/>
            <person name="Cheng J.-F."/>
            <person name="Goodwin L."/>
            <person name="Pitluck S."/>
            <person name="Peters L."/>
            <person name="Mikhailova N."/>
            <person name="Held B."/>
            <person name="Detter J.C."/>
            <person name="Han C."/>
            <person name="Tapia R."/>
            <person name="Land M."/>
            <person name="Hauser L."/>
            <person name="Kyrpides N."/>
            <person name="Ivanova N."/>
            <person name="Pagani I."/>
            <person name="Samuel K."/>
            <person name="Teske A."/>
            <person name="Mueller J."/>
            <person name="Woyke T."/>
        </authorList>
    </citation>
    <scope>NUCLEOTIDE SEQUENCE [LARGE SCALE GENOMIC DNA]</scope>
    <source>
        <strain evidence="1 2">B18LD</strain>
    </source>
</reference>
<dbReference type="STRING" id="395493.BegalDRAFT_0305"/>
<keyword evidence="2" id="KW-1185">Reference proteome</keyword>
<dbReference type="RefSeq" id="WP_002682960.1">
    <property type="nucleotide sequence ID" value="NZ_JH600070.1"/>
</dbReference>
<name>I3CC83_9GAMM</name>
<dbReference type="Proteomes" id="UP000005744">
    <property type="component" value="Unassembled WGS sequence"/>
</dbReference>
<evidence type="ECO:0000313" key="2">
    <source>
        <dbReference type="Proteomes" id="UP000005744"/>
    </source>
</evidence>
<dbReference type="AlphaFoldDB" id="I3CC83"/>